<reference evidence="1 2" key="1">
    <citation type="journal article" date="2013" name="BMC Genomics">
        <title>Comparative genomics reveals distinct host-interacting traits of three major human-associated propionibacteria.</title>
        <authorList>
            <person name="Mak T.N."/>
            <person name="Schmid M."/>
            <person name="Brzuszkiewicz E."/>
            <person name="Zeng G."/>
            <person name="Meyer R."/>
            <person name="Sfanos K.S."/>
            <person name="Brinkmann V."/>
            <person name="Meyer T.F."/>
            <person name="Bruggemann H."/>
        </authorList>
    </citation>
    <scope>NUCLEOTIDE SEQUENCE [LARGE SCALE GENOMIC DNA]</scope>
    <source>
        <strain evidence="1 2">DSM 20700</strain>
    </source>
</reference>
<protein>
    <submittedName>
        <fullName evidence="1">Diacylglycerol kinase catalytic subunit</fullName>
    </submittedName>
</protein>
<gene>
    <name evidence="1" type="ORF">H641_01311</name>
</gene>
<dbReference type="EMBL" id="AOSS01000036">
    <property type="protein sequence ID" value="ERF58225.1"/>
    <property type="molecule type" value="Genomic_DNA"/>
</dbReference>
<name>U1GJE4_9ACTN</name>
<accession>U1GJE4</accession>
<dbReference type="GO" id="GO:0016301">
    <property type="term" value="F:kinase activity"/>
    <property type="evidence" value="ECO:0007669"/>
    <property type="project" value="UniProtKB-KW"/>
</dbReference>
<proteinExistence type="predicted"/>
<keyword evidence="2" id="KW-1185">Reference proteome</keyword>
<dbReference type="AlphaFoldDB" id="U1GJE4"/>
<sequence length="67" mass="7515">MNERAPVVAIVYNPTKFNDSTQWKKSAHQICQQEGWADPLLLATTRDDPGQGMTREAVRQDVDLVCA</sequence>
<keyword evidence="1" id="KW-0808">Transferase</keyword>
<dbReference type="Proteomes" id="UP000016307">
    <property type="component" value="Unassembled WGS sequence"/>
</dbReference>
<evidence type="ECO:0000313" key="2">
    <source>
        <dbReference type="Proteomes" id="UP000016307"/>
    </source>
</evidence>
<organism evidence="1 2">
    <name type="scientific">Cutibacterium granulosum DSM 20700</name>
    <dbReference type="NCBI Taxonomy" id="1160719"/>
    <lineage>
        <taxon>Bacteria</taxon>
        <taxon>Bacillati</taxon>
        <taxon>Actinomycetota</taxon>
        <taxon>Actinomycetes</taxon>
        <taxon>Propionibacteriales</taxon>
        <taxon>Propionibacteriaceae</taxon>
        <taxon>Cutibacterium</taxon>
    </lineage>
</organism>
<keyword evidence="1" id="KW-0418">Kinase</keyword>
<evidence type="ECO:0000313" key="1">
    <source>
        <dbReference type="EMBL" id="ERF58225.1"/>
    </source>
</evidence>
<comment type="caution">
    <text evidence="1">The sequence shown here is derived from an EMBL/GenBank/DDBJ whole genome shotgun (WGS) entry which is preliminary data.</text>
</comment>
<feature type="non-terminal residue" evidence="1">
    <location>
        <position position="67"/>
    </location>
</feature>